<evidence type="ECO:0000256" key="3">
    <source>
        <dbReference type="ARBA" id="ARBA00022989"/>
    </source>
</evidence>
<evidence type="ECO:0000256" key="1">
    <source>
        <dbReference type="ARBA" id="ARBA00004225"/>
    </source>
</evidence>
<comment type="subcellular location">
    <subcellularLocation>
        <location evidence="1">Mitochondrion membrane</location>
        <topology evidence="1">Multi-pass membrane protein</topology>
    </subcellularLocation>
</comment>
<dbReference type="InterPro" id="IPR013946">
    <property type="entry name" value="NCA2-like"/>
</dbReference>
<keyword evidence="2 6" id="KW-0812">Transmembrane</keyword>
<name>A0A6A5Y427_9PLEO</name>
<evidence type="ECO:0000313" key="7">
    <source>
        <dbReference type="EMBL" id="KAF2019631.1"/>
    </source>
</evidence>
<evidence type="ECO:0000313" key="8">
    <source>
        <dbReference type="Proteomes" id="UP000799778"/>
    </source>
</evidence>
<keyword evidence="3 6" id="KW-1133">Transmembrane helix</keyword>
<dbReference type="GO" id="GO:0005741">
    <property type="term" value="C:mitochondrial outer membrane"/>
    <property type="evidence" value="ECO:0007669"/>
    <property type="project" value="TreeGrafter"/>
</dbReference>
<dbReference type="AlphaFoldDB" id="A0A6A5Y427"/>
<dbReference type="Proteomes" id="UP000799778">
    <property type="component" value="Unassembled WGS sequence"/>
</dbReference>
<keyword evidence="4" id="KW-0496">Mitochondrion</keyword>
<keyword evidence="5 6" id="KW-0472">Membrane</keyword>
<dbReference type="EMBL" id="ML978067">
    <property type="protein sequence ID" value="KAF2019631.1"/>
    <property type="molecule type" value="Genomic_DNA"/>
</dbReference>
<keyword evidence="8" id="KW-1185">Reference proteome</keyword>
<dbReference type="PANTHER" id="PTHR28234">
    <property type="entry name" value="NUCLEAR CONTROL OF ATPASE PROTEIN 2"/>
    <property type="match status" value="1"/>
</dbReference>
<dbReference type="GeneID" id="54284567"/>
<proteinExistence type="predicted"/>
<dbReference type="RefSeq" id="XP_033387970.1">
    <property type="nucleotide sequence ID" value="XM_033527170.1"/>
</dbReference>
<dbReference type="Pfam" id="PF08637">
    <property type="entry name" value="NCA2"/>
    <property type="match status" value="1"/>
</dbReference>
<dbReference type="OrthoDB" id="413313at2759"/>
<organism evidence="7 8">
    <name type="scientific">Aaosphaeria arxii CBS 175.79</name>
    <dbReference type="NCBI Taxonomy" id="1450172"/>
    <lineage>
        <taxon>Eukaryota</taxon>
        <taxon>Fungi</taxon>
        <taxon>Dikarya</taxon>
        <taxon>Ascomycota</taxon>
        <taxon>Pezizomycotina</taxon>
        <taxon>Dothideomycetes</taxon>
        <taxon>Pleosporomycetidae</taxon>
        <taxon>Pleosporales</taxon>
        <taxon>Pleosporales incertae sedis</taxon>
        <taxon>Aaosphaeria</taxon>
    </lineage>
</organism>
<reference evidence="7" key="1">
    <citation type="journal article" date="2020" name="Stud. Mycol.">
        <title>101 Dothideomycetes genomes: a test case for predicting lifestyles and emergence of pathogens.</title>
        <authorList>
            <person name="Haridas S."/>
            <person name="Albert R."/>
            <person name="Binder M."/>
            <person name="Bloem J."/>
            <person name="Labutti K."/>
            <person name="Salamov A."/>
            <person name="Andreopoulos B."/>
            <person name="Baker S."/>
            <person name="Barry K."/>
            <person name="Bills G."/>
            <person name="Bluhm B."/>
            <person name="Cannon C."/>
            <person name="Castanera R."/>
            <person name="Culley D."/>
            <person name="Daum C."/>
            <person name="Ezra D."/>
            <person name="Gonzalez J."/>
            <person name="Henrissat B."/>
            <person name="Kuo A."/>
            <person name="Liang C."/>
            <person name="Lipzen A."/>
            <person name="Lutzoni F."/>
            <person name="Magnuson J."/>
            <person name="Mondo S."/>
            <person name="Nolan M."/>
            <person name="Ohm R."/>
            <person name="Pangilinan J."/>
            <person name="Park H.-J."/>
            <person name="Ramirez L."/>
            <person name="Alfaro M."/>
            <person name="Sun H."/>
            <person name="Tritt A."/>
            <person name="Yoshinaga Y."/>
            <person name="Zwiers L.-H."/>
            <person name="Turgeon B."/>
            <person name="Goodwin S."/>
            <person name="Spatafora J."/>
            <person name="Crous P."/>
            <person name="Grigoriev I."/>
        </authorList>
    </citation>
    <scope>NUCLEOTIDE SEQUENCE</scope>
    <source>
        <strain evidence="7">CBS 175.79</strain>
    </source>
</reference>
<sequence length="661" mass="74376">MSFVVDQVNRIDSQLDRLQLSETTTPGDRFSVSREETHDPAKAARIAQLQSLIKSLSAGSSSKSSLVPTSKILSVLSQADISSSCSTCTQLSEHDDSGALQAETSYEHELEWLLLSKATTQAYGEVLSTILEQTIPLEDEIWYWEDILNTYRFAGLYSVQTSPIRLWRWSIDIYHDVRSKGGELANGWQQFYGLVKDAVQERSLANIQRQVVSPLALVRSEAKRKRDALKRIRLMNANALGLLLGEGLSNESIHEDGLQTPGRYGAQDNRQRWKSTIAKNIALMDAVIHTVNDADMSIDKFDGSVGAYTQEDDFYDLHDASSDRSVASLRPTDVAERLQYTLNQALSKYSTTFSTAVTTNGRPSLLVRYWLPASVFLISSTTILRIVINRKEEILNWVREFGQTVIDFWSNWVVEPSKKVIGTIRHDEGSEVSILSKRSLEGDRASLERMVVDFAVANPDGPALNDTQIADIRAKVREGDLTPVLKAYEQDMQKPVMGAIRGNLITALLIQIQKTKVDVEVAMSGIDSILKSQELLFGFIGLTPGVLVSIGTYRWLRGMFTNRSSVRKWAREGQLLLILRNIHRILVAATPTDFGELSYRDHGLLLCEVHLLRQAASGILPRRIFHDFLREVDELVDVRSGLVRQKEVVERIRWAYSKWFT</sequence>
<evidence type="ECO:0000256" key="5">
    <source>
        <dbReference type="ARBA" id="ARBA00023136"/>
    </source>
</evidence>
<gene>
    <name evidence="7" type="ORF">BU24DRAFT_419244</name>
</gene>
<evidence type="ECO:0000256" key="4">
    <source>
        <dbReference type="ARBA" id="ARBA00023128"/>
    </source>
</evidence>
<accession>A0A6A5Y427</accession>
<evidence type="ECO:0000256" key="2">
    <source>
        <dbReference type="ARBA" id="ARBA00022692"/>
    </source>
</evidence>
<protein>
    <submittedName>
        <fullName evidence="7">NCA2-domain-containing protein</fullName>
    </submittedName>
</protein>
<feature type="transmembrane region" description="Helical" evidence="6">
    <location>
        <begin position="535"/>
        <end position="556"/>
    </location>
</feature>
<dbReference type="PANTHER" id="PTHR28234:SF1">
    <property type="entry name" value="NUCLEAR CONTROL OF ATPASE PROTEIN 2"/>
    <property type="match status" value="1"/>
</dbReference>
<evidence type="ECO:0000256" key="6">
    <source>
        <dbReference type="SAM" id="Phobius"/>
    </source>
</evidence>